<evidence type="ECO:0000256" key="1">
    <source>
        <dbReference type="ARBA" id="ARBA00004123"/>
    </source>
</evidence>
<feature type="non-terminal residue" evidence="2">
    <location>
        <position position="1"/>
    </location>
</feature>
<accession>A0AAD5QQX0</accession>
<dbReference type="InterPro" id="IPR009057">
    <property type="entry name" value="Homeodomain-like_sf"/>
</dbReference>
<proteinExistence type="predicted"/>
<evidence type="ECO:0008006" key="4">
    <source>
        <dbReference type="Google" id="ProtNLM"/>
    </source>
</evidence>
<keyword evidence="3" id="KW-1185">Reference proteome</keyword>
<dbReference type="EMBL" id="JAHQIW010002581">
    <property type="protein sequence ID" value="KAJ1355781.1"/>
    <property type="molecule type" value="Genomic_DNA"/>
</dbReference>
<comment type="subcellular location">
    <subcellularLocation>
        <location evidence="1">Nucleus</location>
    </subcellularLocation>
</comment>
<dbReference type="Proteomes" id="UP001196413">
    <property type="component" value="Unassembled WGS sequence"/>
</dbReference>
<dbReference type="InterPro" id="IPR036388">
    <property type="entry name" value="WH-like_DNA-bd_sf"/>
</dbReference>
<protein>
    <recommendedName>
        <fullName evidence="4">Paired domain-containing protein</fullName>
    </recommendedName>
</protein>
<dbReference type="SUPFAM" id="SSF46689">
    <property type="entry name" value="Homeodomain-like"/>
    <property type="match status" value="1"/>
</dbReference>
<dbReference type="AlphaFoldDB" id="A0AAD5QQX0"/>
<organism evidence="2 3">
    <name type="scientific">Parelaphostrongylus tenuis</name>
    <name type="common">Meningeal worm</name>
    <dbReference type="NCBI Taxonomy" id="148309"/>
    <lineage>
        <taxon>Eukaryota</taxon>
        <taxon>Metazoa</taxon>
        <taxon>Ecdysozoa</taxon>
        <taxon>Nematoda</taxon>
        <taxon>Chromadorea</taxon>
        <taxon>Rhabditida</taxon>
        <taxon>Rhabditina</taxon>
        <taxon>Rhabditomorpha</taxon>
        <taxon>Strongyloidea</taxon>
        <taxon>Metastrongylidae</taxon>
        <taxon>Parelaphostrongylus</taxon>
    </lineage>
</organism>
<evidence type="ECO:0000313" key="3">
    <source>
        <dbReference type="Proteomes" id="UP001196413"/>
    </source>
</evidence>
<name>A0AAD5QQX0_PARTN</name>
<reference evidence="2" key="1">
    <citation type="submission" date="2021-06" db="EMBL/GenBank/DDBJ databases">
        <title>Parelaphostrongylus tenuis whole genome reference sequence.</title>
        <authorList>
            <person name="Garwood T.J."/>
            <person name="Larsen P.A."/>
            <person name="Fountain-Jones N.M."/>
            <person name="Garbe J.R."/>
            <person name="Macchietto M.G."/>
            <person name="Kania S.A."/>
            <person name="Gerhold R.W."/>
            <person name="Richards J.E."/>
            <person name="Wolf T.M."/>
        </authorList>
    </citation>
    <scope>NUCLEOTIDE SEQUENCE</scope>
    <source>
        <strain evidence="2">MNPRO001-30</strain>
        <tissue evidence="2">Meninges</tissue>
    </source>
</reference>
<gene>
    <name evidence="2" type="ORF">KIN20_013323</name>
</gene>
<comment type="caution">
    <text evidence="2">The sequence shown here is derived from an EMBL/GenBank/DDBJ whole genome shotgun (WGS) entry which is preliminary data.</text>
</comment>
<dbReference type="Gene3D" id="1.10.10.10">
    <property type="entry name" value="Winged helix-like DNA-binding domain superfamily/Winged helix DNA-binding domain"/>
    <property type="match status" value="1"/>
</dbReference>
<sequence length="94" mass="10650">CANVVDRKNERVAVVELYEAGMKSPMFSKATGFKLASVYRAVKRFKKTGGIEHQPQKGRPVTALIPENIQEICCQIQQNSELLMRIMAREARNQ</sequence>
<evidence type="ECO:0000313" key="2">
    <source>
        <dbReference type="EMBL" id="KAJ1355781.1"/>
    </source>
</evidence>
<dbReference type="GO" id="GO:0005634">
    <property type="term" value="C:nucleus"/>
    <property type="evidence" value="ECO:0007669"/>
    <property type="project" value="UniProtKB-SubCell"/>
</dbReference>